<evidence type="ECO:0000313" key="2">
    <source>
        <dbReference type="EMBL" id="KAL3286477.1"/>
    </source>
</evidence>
<evidence type="ECO:0000313" key="3">
    <source>
        <dbReference type="Proteomes" id="UP001516400"/>
    </source>
</evidence>
<protein>
    <submittedName>
        <fullName evidence="2">Uncharacterized protein</fullName>
    </submittedName>
</protein>
<sequence>MPRLGKRVAVHSNTSGNGHLVKHPVRKQRLEKSKEELEEKAAEVLRQAEKFECVTSDNKEPDNVKNGLSSRASQKKSSDRLGEFTLSQVSAGINQAMKKNLALKEP</sequence>
<gene>
    <name evidence="2" type="ORF">HHI36_000983</name>
</gene>
<comment type="caution">
    <text evidence="2">The sequence shown here is derived from an EMBL/GenBank/DDBJ whole genome shotgun (WGS) entry which is preliminary data.</text>
</comment>
<feature type="region of interest" description="Disordered" evidence="1">
    <location>
        <begin position="56"/>
        <end position="80"/>
    </location>
</feature>
<dbReference type="AlphaFoldDB" id="A0ABD2P6A6"/>
<keyword evidence="3" id="KW-1185">Reference proteome</keyword>
<accession>A0ABD2P6A6</accession>
<proteinExistence type="predicted"/>
<evidence type="ECO:0000256" key="1">
    <source>
        <dbReference type="SAM" id="MobiDB-lite"/>
    </source>
</evidence>
<dbReference type="Proteomes" id="UP001516400">
    <property type="component" value="Unassembled WGS sequence"/>
</dbReference>
<reference evidence="2 3" key="1">
    <citation type="journal article" date="2021" name="BMC Biol.">
        <title>Horizontally acquired antibacterial genes associated with adaptive radiation of ladybird beetles.</title>
        <authorList>
            <person name="Li H.S."/>
            <person name="Tang X.F."/>
            <person name="Huang Y.H."/>
            <person name="Xu Z.Y."/>
            <person name="Chen M.L."/>
            <person name="Du X.Y."/>
            <person name="Qiu B.Y."/>
            <person name="Chen P.T."/>
            <person name="Zhang W."/>
            <person name="Slipinski A."/>
            <person name="Escalona H.E."/>
            <person name="Waterhouse R.M."/>
            <person name="Zwick A."/>
            <person name="Pang H."/>
        </authorList>
    </citation>
    <scope>NUCLEOTIDE SEQUENCE [LARGE SCALE GENOMIC DNA]</scope>
    <source>
        <strain evidence="2">SYSU2018</strain>
    </source>
</reference>
<dbReference type="EMBL" id="JABFTP020000185">
    <property type="protein sequence ID" value="KAL3286477.1"/>
    <property type="molecule type" value="Genomic_DNA"/>
</dbReference>
<name>A0ABD2P6A6_9CUCU</name>
<organism evidence="2 3">
    <name type="scientific">Cryptolaemus montrouzieri</name>
    <dbReference type="NCBI Taxonomy" id="559131"/>
    <lineage>
        <taxon>Eukaryota</taxon>
        <taxon>Metazoa</taxon>
        <taxon>Ecdysozoa</taxon>
        <taxon>Arthropoda</taxon>
        <taxon>Hexapoda</taxon>
        <taxon>Insecta</taxon>
        <taxon>Pterygota</taxon>
        <taxon>Neoptera</taxon>
        <taxon>Endopterygota</taxon>
        <taxon>Coleoptera</taxon>
        <taxon>Polyphaga</taxon>
        <taxon>Cucujiformia</taxon>
        <taxon>Coccinelloidea</taxon>
        <taxon>Coccinellidae</taxon>
        <taxon>Scymninae</taxon>
        <taxon>Scymnini</taxon>
        <taxon>Cryptolaemus</taxon>
    </lineage>
</organism>
<feature type="region of interest" description="Disordered" evidence="1">
    <location>
        <begin position="1"/>
        <end position="34"/>
    </location>
</feature>